<dbReference type="Gene3D" id="1.10.287.130">
    <property type="match status" value="1"/>
</dbReference>
<organism evidence="9 10">
    <name type="scientific">Variovorax paradoxus B4</name>
    <dbReference type="NCBI Taxonomy" id="1246301"/>
    <lineage>
        <taxon>Bacteria</taxon>
        <taxon>Pseudomonadati</taxon>
        <taxon>Pseudomonadota</taxon>
        <taxon>Betaproteobacteria</taxon>
        <taxon>Burkholderiales</taxon>
        <taxon>Comamonadaceae</taxon>
        <taxon>Variovorax</taxon>
    </lineage>
</organism>
<dbReference type="Pfam" id="PF02518">
    <property type="entry name" value="HATPase_c"/>
    <property type="match status" value="1"/>
</dbReference>
<proteinExistence type="predicted"/>
<dbReference type="InterPro" id="IPR005467">
    <property type="entry name" value="His_kinase_dom"/>
</dbReference>
<keyword evidence="4" id="KW-0597">Phosphoprotein</keyword>
<reference evidence="9 10" key="1">
    <citation type="submission" date="2012-10" db="EMBL/GenBank/DDBJ databases">
        <title>Genome sequence of Variovorax paradoxus B4.</title>
        <authorList>
            <person name="Schuldes J."/>
            <person name="Brandt U."/>
            <person name="Hiessl S."/>
            <person name="Wuebbeler J.H."/>
            <person name="Thuermer A."/>
            <person name="Steinbuechel A."/>
            <person name="Daniel R."/>
        </authorList>
    </citation>
    <scope>NUCLEOTIDE SEQUENCE [LARGE SCALE GENOMIC DNA]</scope>
    <source>
        <strain evidence="9 10">B4</strain>
    </source>
</reference>
<dbReference type="SUPFAM" id="SSF55874">
    <property type="entry name" value="ATPase domain of HSP90 chaperone/DNA topoisomerase II/histidine kinase"/>
    <property type="match status" value="1"/>
</dbReference>
<dbReference type="GO" id="GO:0005886">
    <property type="term" value="C:plasma membrane"/>
    <property type="evidence" value="ECO:0007669"/>
    <property type="project" value="UniProtKB-SubCell"/>
</dbReference>
<keyword evidence="6 9" id="KW-0418">Kinase</keyword>
<dbReference type="InterPro" id="IPR036097">
    <property type="entry name" value="HisK_dim/P_sf"/>
</dbReference>
<dbReference type="EMBL" id="CP003912">
    <property type="protein sequence ID" value="AGU53152.1"/>
    <property type="molecule type" value="Genomic_DNA"/>
</dbReference>
<evidence type="ECO:0000313" key="9">
    <source>
        <dbReference type="EMBL" id="AGU53152.1"/>
    </source>
</evidence>
<dbReference type="AlphaFoldDB" id="T1XJW3"/>
<dbReference type="SMART" id="SM00387">
    <property type="entry name" value="HATPase_c"/>
    <property type="match status" value="1"/>
</dbReference>
<evidence type="ECO:0000313" key="10">
    <source>
        <dbReference type="Proteomes" id="UP000016223"/>
    </source>
</evidence>
<sequence>MITTTSKSTAKRPAINLNCVLRRNVETQPYGRCSVCTLELKQCHAWQSNGWSFALVALTLSLLLMPPGLPQQLIALVLLGVIVWQGLTNHKRTDDLIFGQHKLMALTQELRGQQFVIESQNETLAAQVDARTSELRESNMRLAAANLELLELDKLRSAVLSNVSHELRTPLTGIFGSAQNLRDGLAGGLTTAQQEYVGMIEKDSGRLIRVVNELLEWGRLQAGHIELDRAAVPLQPMLAEVAVLLRPVADRKGVQLSMPDGESTVHVQADADKLKQILINLVDNAVKFSPPQSRVDVRIEANRQVVKILVEDQGVGVPLEDRPHLFERFYRGHGAEAAAGSGLGLAIAKNLARLHGGDIALQSGAARGSVFVLSLPMEAEA</sequence>
<dbReference type="InterPro" id="IPR050736">
    <property type="entry name" value="Sensor_HK_Regulatory"/>
</dbReference>
<dbReference type="Pfam" id="PF00512">
    <property type="entry name" value="HisKA"/>
    <property type="match status" value="1"/>
</dbReference>
<dbReference type="EC" id="2.7.13.3" evidence="3"/>
<keyword evidence="7" id="KW-0902">Two-component regulatory system</keyword>
<dbReference type="PROSITE" id="PS50109">
    <property type="entry name" value="HIS_KIN"/>
    <property type="match status" value="1"/>
</dbReference>
<dbReference type="Proteomes" id="UP000016223">
    <property type="component" value="Chromosome 2"/>
</dbReference>
<accession>T1XJW3</accession>
<gene>
    <name evidence="9" type="ORF">VAPA_2c05930</name>
</gene>
<evidence type="ECO:0000256" key="5">
    <source>
        <dbReference type="ARBA" id="ARBA00022679"/>
    </source>
</evidence>
<dbReference type="PANTHER" id="PTHR43711:SF1">
    <property type="entry name" value="HISTIDINE KINASE 1"/>
    <property type="match status" value="1"/>
</dbReference>
<dbReference type="CDD" id="cd00075">
    <property type="entry name" value="HATPase"/>
    <property type="match status" value="1"/>
</dbReference>
<dbReference type="FunFam" id="3.30.565.10:FF:000006">
    <property type="entry name" value="Sensor histidine kinase WalK"/>
    <property type="match status" value="1"/>
</dbReference>
<evidence type="ECO:0000259" key="8">
    <source>
        <dbReference type="PROSITE" id="PS50109"/>
    </source>
</evidence>
<dbReference type="InterPro" id="IPR003661">
    <property type="entry name" value="HisK_dim/P_dom"/>
</dbReference>
<feature type="domain" description="Histidine kinase" evidence="8">
    <location>
        <begin position="162"/>
        <end position="379"/>
    </location>
</feature>
<comment type="subcellular location">
    <subcellularLocation>
        <location evidence="2">Cell inner membrane</location>
        <topology evidence="2">Multi-pass membrane protein</topology>
    </subcellularLocation>
</comment>
<dbReference type="CDD" id="cd00082">
    <property type="entry name" value="HisKA"/>
    <property type="match status" value="1"/>
</dbReference>
<evidence type="ECO:0000256" key="1">
    <source>
        <dbReference type="ARBA" id="ARBA00000085"/>
    </source>
</evidence>
<keyword evidence="5" id="KW-0808">Transferase</keyword>
<dbReference type="SUPFAM" id="SSF47384">
    <property type="entry name" value="Homodimeric domain of signal transducing histidine kinase"/>
    <property type="match status" value="1"/>
</dbReference>
<dbReference type="InterPro" id="IPR004358">
    <property type="entry name" value="Sig_transdc_His_kin-like_C"/>
</dbReference>
<evidence type="ECO:0000256" key="4">
    <source>
        <dbReference type="ARBA" id="ARBA00022553"/>
    </source>
</evidence>
<dbReference type="PANTHER" id="PTHR43711">
    <property type="entry name" value="TWO-COMPONENT HISTIDINE KINASE"/>
    <property type="match status" value="1"/>
</dbReference>
<protein>
    <recommendedName>
        <fullName evidence="3">histidine kinase</fullName>
        <ecNumber evidence="3">2.7.13.3</ecNumber>
    </recommendedName>
</protein>
<dbReference type="OrthoDB" id="5519028at2"/>
<evidence type="ECO:0000256" key="6">
    <source>
        <dbReference type="ARBA" id="ARBA00022777"/>
    </source>
</evidence>
<dbReference type="InterPro" id="IPR036890">
    <property type="entry name" value="HATPase_C_sf"/>
</dbReference>
<dbReference type="InterPro" id="IPR003594">
    <property type="entry name" value="HATPase_dom"/>
</dbReference>
<dbReference type="SMART" id="SM00388">
    <property type="entry name" value="HisKA"/>
    <property type="match status" value="1"/>
</dbReference>
<name>T1XJW3_VARPD</name>
<evidence type="ECO:0000256" key="2">
    <source>
        <dbReference type="ARBA" id="ARBA00004429"/>
    </source>
</evidence>
<dbReference type="HOGENOM" id="CLU_725498_0_0_4"/>
<evidence type="ECO:0000256" key="3">
    <source>
        <dbReference type="ARBA" id="ARBA00012438"/>
    </source>
</evidence>
<comment type="catalytic activity">
    <reaction evidence="1">
        <text>ATP + protein L-histidine = ADP + protein N-phospho-L-histidine.</text>
        <dbReference type="EC" id="2.7.13.3"/>
    </reaction>
</comment>
<dbReference type="KEGG" id="vpd:VAPA_2c05930"/>
<dbReference type="PATRIC" id="fig|1246301.3.peg.6123"/>
<dbReference type="PRINTS" id="PR00344">
    <property type="entry name" value="BCTRLSENSOR"/>
</dbReference>
<evidence type="ECO:0000256" key="7">
    <source>
        <dbReference type="ARBA" id="ARBA00023012"/>
    </source>
</evidence>
<dbReference type="GO" id="GO:0000155">
    <property type="term" value="F:phosphorelay sensor kinase activity"/>
    <property type="evidence" value="ECO:0007669"/>
    <property type="project" value="InterPro"/>
</dbReference>
<dbReference type="RefSeq" id="WP_021003980.1">
    <property type="nucleotide sequence ID" value="NC_022234.1"/>
</dbReference>
<dbReference type="Gene3D" id="3.30.565.10">
    <property type="entry name" value="Histidine kinase-like ATPase, C-terminal domain"/>
    <property type="match status" value="1"/>
</dbReference>